<dbReference type="SUPFAM" id="SSF56300">
    <property type="entry name" value="Metallo-dependent phosphatases"/>
    <property type="match status" value="1"/>
</dbReference>
<keyword evidence="3" id="KW-1185">Reference proteome</keyword>
<evidence type="ECO:0000256" key="1">
    <source>
        <dbReference type="SAM" id="SignalP"/>
    </source>
</evidence>
<organism evidence="2 3">
    <name type="scientific">Nitrosomonas oligotropha</name>
    <dbReference type="NCBI Taxonomy" id="42354"/>
    <lineage>
        <taxon>Bacteria</taxon>
        <taxon>Pseudomonadati</taxon>
        <taxon>Pseudomonadota</taxon>
        <taxon>Betaproteobacteria</taxon>
        <taxon>Nitrosomonadales</taxon>
        <taxon>Nitrosomonadaceae</taxon>
        <taxon>Nitrosomonas</taxon>
    </lineage>
</organism>
<sequence length="361" mass="40650">MIHSVAMKVCFFIFMLIFAAPAAANPANDTASSAAAKTVRFAVLGDMPYTDAEYALLEQPNGAIAKAIRALNPPVLIHLGDFKRGRLSCSDDLFQDHYRQIAQLNPHKTVYTPGDNDWTDCDRFNTGMRHDELERLGYLRQLFFQQDRQQLVRDIPGLIRQEGFIENAQWSISPVAFTTLHIPGTNNGRREILRSNIDDALNEADRRDQANTGWLQQRFATAESAQAVVIAFQADMFDFDHEKPVCTTSNRTDCDGFRLLRDLIKQKAEQFKKPVLIIHGDTAAYCLHQPYPGIPNLWRLNAPGDYKYIDASLVVFDPENKDTPFTVTGLLDGKPAPAICDDNLLSLSRYIPFQTLKTLLS</sequence>
<dbReference type="AlphaFoldDB" id="A0A1H8MAW3"/>
<evidence type="ECO:0000313" key="3">
    <source>
        <dbReference type="Proteomes" id="UP000198814"/>
    </source>
</evidence>
<dbReference type="EMBL" id="FODO01000005">
    <property type="protein sequence ID" value="SEO14434.1"/>
    <property type="molecule type" value="Genomic_DNA"/>
</dbReference>
<evidence type="ECO:0000313" key="2">
    <source>
        <dbReference type="EMBL" id="SEO14434.1"/>
    </source>
</evidence>
<accession>A0A1H8MAW3</accession>
<dbReference type="InterPro" id="IPR029052">
    <property type="entry name" value="Metallo-depent_PP-like"/>
</dbReference>
<proteinExistence type="predicted"/>
<evidence type="ECO:0008006" key="4">
    <source>
        <dbReference type="Google" id="ProtNLM"/>
    </source>
</evidence>
<reference evidence="3" key="1">
    <citation type="submission" date="2016-10" db="EMBL/GenBank/DDBJ databases">
        <authorList>
            <person name="Varghese N."/>
            <person name="Submissions S."/>
        </authorList>
    </citation>
    <scope>NUCLEOTIDE SEQUENCE [LARGE SCALE GENOMIC DNA]</scope>
    <source>
        <strain evidence="3">Nm76</strain>
    </source>
</reference>
<gene>
    <name evidence="2" type="ORF">SAMN05216333_10533</name>
</gene>
<dbReference type="STRING" id="42354.SAMN05216333_10533"/>
<dbReference type="Proteomes" id="UP000198814">
    <property type="component" value="Unassembled WGS sequence"/>
</dbReference>
<protein>
    <recommendedName>
        <fullName evidence="4">Calcineurin-like phosphoesterase domain-containing protein</fullName>
    </recommendedName>
</protein>
<keyword evidence="1" id="KW-0732">Signal</keyword>
<feature type="chain" id="PRO_5011622922" description="Calcineurin-like phosphoesterase domain-containing protein" evidence="1">
    <location>
        <begin position="25"/>
        <end position="361"/>
    </location>
</feature>
<name>A0A1H8MAW3_9PROT</name>
<feature type="signal peptide" evidence="1">
    <location>
        <begin position="1"/>
        <end position="24"/>
    </location>
</feature>